<sequence>MSLWLIFHPPGAFEDASSKQALTKDVTKIDTGIGLPTFYVVVSFIKLSTEDVWASGERRTKKRFIRIAIEHIAVRLEDGDNAYKRSVDAIDKTLKPHVADKGYD</sequence>
<dbReference type="Gene3D" id="3.30.429.10">
    <property type="entry name" value="Macrophage Migration Inhibitory Factor"/>
    <property type="match status" value="1"/>
</dbReference>
<evidence type="ECO:0000313" key="3">
    <source>
        <dbReference type="Proteomes" id="UP001154252"/>
    </source>
</evidence>
<evidence type="ECO:0000259" key="1">
    <source>
        <dbReference type="Pfam" id="PF14832"/>
    </source>
</evidence>
<keyword evidence="3" id="KW-1185">Reference proteome</keyword>
<organism evidence="2 3">
    <name type="scientific">Penicillium egyptiacum</name>
    <dbReference type="NCBI Taxonomy" id="1303716"/>
    <lineage>
        <taxon>Eukaryota</taxon>
        <taxon>Fungi</taxon>
        <taxon>Dikarya</taxon>
        <taxon>Ascomycota</taxon>
        <taxon>Pezizomycotina</taxon>
        <taxon>Eurotiomycetes</taxon>
        <taxon>Eurotiomycetidae</taxon>
        <taxon>Eurotiales</taxon>
        <taxon>Aspergillaceae</taxon>
        <taxon>Penicillium</taxon>
    </lineage>
</organism>
<accession>A0A9W4P6I4</accession>
<gene>
    <name evidence="2" type="ORF">PEGY_LOCUS7740</name>
</gene>
<dbReference type="Proteomes" id="UP001154252">
    <property type="component" value="Unassembled WGS sequence"/>
</dbReference>
<comment type="caution">
    <text evidence="2">The sequence shown here is derived from an EMBL/GenBank/DDBJ whole genome shotgun (WGS) entry which is preliminary data.</text>
</comment>
<protein>
    <recommendedName>
        <fullName evidence="1">Tautomerase cis-CaaD-like domain-containing protein</fullName>
    </recommendedName>
</protein>
<dbReference type="OrthoDB" id="2129288at2759"/>
<dbReference type="EMBL" id="CAJVRC010000882">
    <property type="protein sequence ID" value="CAG8904101.1"/>
    <property type="molecule type" value="Genomic_DNA"/>
</dbReference>
<dbReference type="Pfam" id="PF14832">
    <property type="entry name" value="Tautomerase_3"/>
    <property type="match status" value="1"/>
</dbReference>
<dbReference type="InterPro" id="IPR028116">
    <property type="entry name" value="Cis-CaaD-like"/>
</dbReference>
<feature type="domain" description="Tautomerase cis-CaaD-like" evidence="1">
    <location>
        <begin position="1"/>
        <end position="104"/>
    </location>
</feature>
<reference evidence="2" key="1">
    <citation type="submission" date="2021-07" db="EMBL/GenBank/DDBJ databases">
        <authorList>
            <person name="Branca A.L. A."/>
        </authorList>
    </citation>
    <scope>NUCLEOTIDE SEQUENCE</scope>
</reference>
<dbReference type="AlphaFoldDB" id="A0A9W4P6I4"/>
<evidence type="ECO:0000313" key="2">
    <source>
        <dbReference type="EMBL" id="CAG8904101.1"/>
    </source>
</evidence>
<dbReference type="InterPro" id="IPR014347">
    <property type="entry name" value="Tautomerase/MIF_sf"/>
</dbReference>
<name>A0A9W4P6I4_9EURO</name>
<proteinExistence type="predicted"/>